<protein>
    <submittedName>
        <fullName evidence="1">Uncharacterized protein</fullName>
    </submittedName>
</protein>
<evidence type="ECO:0000313" key="2">
    <source>
        <dbReference type="Proteomes" id="UP001153050"/>
    </source>
</evidence>
<organism evidence="1 2">
    <name type="scientific">Mesorhizobium escarrei</name>
    <dbReference type="NCBI Taxonomy" id="666018"/>
    <lineage>
        <taxon>Bacteria</taxon>
        <taxon>Pseudomonadati</taxon>
        <taxon>Pseudomonadota</taxon>
        <taxon>Alphaproteobacteria</taxon>
        <taxon>Hyphomicrobiales</taxon>
        <taxon>Phyllobacteriaceae</taxon>
        <taxon>Mesorhizobium</taxon>
    </lineage>
</organism>
<proteinExistence type="predicted"/>
<comment type="caution">
    <text evidence="1">The sequence shown here is derived from an EMBL/GenBank/DDBJ whole genome shotgun (WGS) entry which is preliminary data.</text>
</comment>
<name>A0ABN8K745_9HYPH</name>
<reference evidence="1 2" key="1">
    <citation type="submission" date="2022-03" db="EMBL/GenBank/DDBJ databases">
        <authorList>
            <person name="Brunel B."/>
        </authorList>
    </citation>
    <scope>NUCLEOTIDE SEQUENCE [LARGE SCALE GENOMIC DNA]</scope>
    <source>
        <strain evidence="1">STM5069sample</strain>
    </source>
</reference>
<dbReference type="EMBL" id="CAKXZT010000148">
    <property type="protein sequence ID" value="CAH2406109.1"/>
    <property type="molecule type" value="Genomic_DNA"/>
</dbReference>
<keyword evidence="2" id="KW-1185">Reference proteome</keyword>
<gene>
    <name evidence="1" type="ORF">MES5069_510041</name>
</gene>
<evidence type="ECO:0000313" key="1">
    <source>
        <dbReference type="EMBL" id="CAH2406109.1"/>
    </source>
</evidence>
<sequence length="139" mass="15634">MQAGPAILDAVPPQNHCDRQCAGVHCWCDRSGVAWPCALQHRQRYQGEFTFLARLEKPLAIVEPPKLKEWLQNHPSGYSMTKAIRYPDNTRSVAPNQLVKNGYLVVLSGNHPAKVSMRWPVLRDGYSSTISARRVRAKA</sequence>
<accession>A0ABN8K745</accession>
<dbReference type="Proteomes" id="UP001153050">
    <property type="component" value="Unassembled WGS sequence"/>
</dbReference>